<gene>
    <name evidence="1" type="ORF">F923_01887</name>
</gene>
<dbReference type="EMBL" id="APQU01000012">
    <property type="protein sequence ID" value="ENW30248.1"/>
    <property type="molecule type" value="Genomic_DNA"/>
</dbReference>
<evidence type="ECO:0000313" key="1">
    <source>
        <dbReference type="EMBL" id="ENW30248.1"/>
    </source>
</evidence>
<dbReference type="Proteomes" id="UP000018416">
    <property type="component" value="Unassembled WGS sequence"/>
</dbReference>
<proteinExistence type="predicted"/>
<dbReference type="HOGENOM" id="CLU_3362708_0_0_6"/>
<name>N9G5I4_ACILW</name>
<dbReference type="AlphaFoldDB" id="N9G5I4"/>
<reference evidence="1 2" key="1">
    <citation type="submission" date="2013-02" db="EMBL/GenBank/DDBJ databases">
        <title>The Genome Sequence of Acinetobacter lwoffii NIPH 478.</title>
        <authorList>
            <consortium name="The Broad Institute Genome Sequencing Platform"/>
            <consortium name="The Broad Institute Genome Sequencing Center for Infectious Disease"/>
            <person name="Cerqueira G."/>
            <person name="Feldgarden M."/>
            <person name="Courvalin P."/>
            <person name="Perichon B."/>
            <person name="Grillot-Courvalin C."/>
            <person name="Clermont D."/>
            <person name="Rocha E."/>
            <person name="Yoon E.-J."/>
            <person name="Nemec A."/>
            <person name="Walker B."/>
            <person name="Young S.K."/>
            <person name="Zeng Q."/>
            <person name="Gargeya S."/>
            <person name="Fitzgerald M."/>
            <person name="Haas B."/>
            <person name="Abouelleil A."/>
            <person name="Alvarado L."/>
            <person name="Arachchi H.M."/>
            <person name="Berlin A.M."/>
            <person name="Chapman S.B."/>
            <person name="Dewar J."/>
            <person name="Goldberg J."/>
            <person name="Griggs A."/>
            <person name="Gujja S."/>
            <person name="Hansen M."/>
            <person name="Howarth C."/>
            <person name="Imamovic A."/>
            <person name="Larimer J."/>
            <person name="McCowan C."/>
            <person name="Murphy C."/>
            <person name="Neiman D."/>
            <person name="Pearson M."/>
            <person name="Priest M."/>
            <person name="Roberts A."/>
            <person name="Saif S."/>
            <person name="Shea T."/>
            <person name="Sisk P."/>
            <person name="Sykes S."/>
            <person name="Wortman J."/>
            <person name="Nusbaum C."/>
            <person name="Birren B."/>
        </authorList>
    </citation>
    <scope>NUCLEOTIDE SEQUENCE [LARGE SCALE GENOMIC DNA]</scope>
    <source>
        <strain evidence="1 2">NIPH 478</strain>
    </source>
</reference>
<comment type="caution">
    <text evidence="1">The sequence shown here is derived from an EMBL/GenBank/DDBJ whole genome shotgun (WGS) entry which is preliminary data.</text>
</comment>
<organism evidence="1 2">
    <name type="scientific">Acinetobacter lwoffii NIPH 478</name>
    <dbReference type="NCBI Taxonomy" id="1217668"/>
    <lineage>
        <taxon>Bacteria</taxon>
        <taxon>Pseudomonadati</taxon>
        <taxon>Pseudomonadota</taxon>
        <taxon>Gammaproteobacteria</taxon>
        <taxon>Moraxellales</taxon>
        <taxon>Moraxellaceae</taxon>
        <taxon>Acinetobacter</taxon>
    </lineage>
</organism>
<evidence type="ECO:0000313" key="2">
    <source>
        <dbReference type="Proteomes" id="UP000018416"/>
    </source>
</evidence>
<accession>N9G5I4</accession>
<protein>
    <submittedName>
        <fullName evidence="1">Uncharacterized protein</fullName>
    </submittedName>
</protein>
<sequence>MFKAIDDLKKKLDLHHPFSPITIKNLSEDIILRWT</sequence>